<evidence type="ECO:0000256" key="1">
    <source>
        <dbReference type="ARBA" id="ARBA00004141"/>
    </source>
</evidence>
<dbReference type="InterPro" id="IPR028325">
    <property type="entry name" value="VG_K_chnl"/>
</dbReference>
<evidence type="ECO:0000256" key="8">
    <source>
        <dbReference type="SAM" id="Phobius"/>
    </source>
</evidence>
<evidence type="ECO:0000256" key="7">
    <source>
        <dbReference type="ARBA" id="ARBA00023303"/>
    </source>
</evidence>
<feature type="transmembrane region" description="Helical" evidence="8">
    <location>
        <begin position="139"/>
        <end position="158"/>
    </location>
</feature>
<evidence type="ECO:0000256" key="4">
    <source>
        <dbReference type="ARBA" id="ARBA00022989"/>
    </source>
</evidence>
<dbReference type="Pfam" id="PF07885">
    <property type="entry name" value="Ion_trans_2"/>
    <property type="match status" value="1"/>
</dbReference>
<keyword evidence="5" id="KW-0406">Ion transport</keyword>
<name>A0ABV9Z6B6_9HYPH</name>
<accession>A0ABV9Z6B6</accession>
<dbReference type="Proteomes" id="UP001595796">
    <property type="component" value="Unassembled WGS sequence"/>
</dbReference>
<protein>
    <submittedName>
        <fullName evidence="10">Ion channel</fullName>
    </submittedName>
</protein>
<feature type="transmembrane region" description="Helical" evidence="8">
    <location>
        <begin position="21"/>
        <end position="45"/>
    </location>
</feature>
<dbReference type="EMBL" id="JBHSJF010000006">
    <property type="protein sequence ID" value="MFC5069089.1"/>
    <property type="molecule type" value="Genomic_DNA"/>
</dbReference>
<dbReference type="RefSeq" id="WP_379771170.1">
    <property type="nucleotide sequence ID" value="NZ_JBHSJF010000006.1"/>
</dbReference>
<dbReference type="PANTHER" id="PTHR11537:SF254">
    <property type="entry name" value="POTASSIUM VOLTAGE-GATED CHANNEL PROTEIN SHAB"/>
    <property type="match status" value="1"/>
</dbReference>
<evidence type="ECO:0000256" key="2">
    <source>
        <dbReference type="ARBA" id="ARBA00022448"/>
    </source>
</evidence>
<comment type="subcellular location">
    <subcellularLocation>
        <location evidence="1">Membrane</location>
        <topology evidence="1">Multi-pass membrane protein</topology>
    </subcellularLocation>
</comment>
<feature type="transmembrane region" description="Helical" evidence="8">
    <location>
        <begin position="165"/>
        <end position="184"/>
    </location>
</feature>
<keyword evidence="4 8" id="KW-1133">Transmembrane helix</keyword>
<gene>
    <name evidence="10" type="ORF">ACFPFW_13815</name>
</gene>
<evidence type="ECO:0000313" key="11">
    <source>
        <dbReference type="Proteomes" id="UP001595796"/>
    </source>
</evidence>
<dbReference type="Gene3D" id="1.10.287.70">
    <property type="match status" value="1"/>
</dbReference>
<keyword evidence="6 8" id="KW-0472">Membrane</keyword>
<feature type="transmembrane region" description="Helical" evidence="8">
    <location>
        <begin position="83"/>
        <end position="102"/>
    </location>
</feature>
<evidence type="ECO:0000313" key="10">
    <source>
        <dbReference type="EMBL" id="MFC5069089.1"/>
    </source>
</evidence>
<dbReference type="SUPFAM" id="SSF81324">
    <property type="entry name" value="Voltage-gated potassium channels"/>
    <property type="match status" value="1"/>
</dbReference>
<proteinExistence type="predicted"/>
<dbReference type="PANTHER" id="PTHR11537">
    <property type="entry name" value="VOLTAGE-GATED POTASSIUM CHANNEL"/>
    <property type="match status" value="1"/>
</dbReference>
<evidence type="ECO:0000256" key="5">
    <source>
        <dbReference type="ARBA" id="ARBA00023065"/>
    </source>
</evidence>
<reference evidence="11" key="1">
    <citation type="journal article" date="2019" name="Int. J. Syst. Evol. Microbiol.">
        <title>The Global Catalogue of Microorganisms (GCM) 10K type strain sequencing project: providing services to taxonomists for standard genome sequencing and annotation.</title>
        <authorList>
            <consortium name="The Broad Institute Genomics Platform"/>
            <consortium name="The Broad Institute Genome Sequencing Center for Infectious Disease"/>
            <person name="Wu L."/>
            <person name="Ma J."/>
        </authorList>
    </citation>
    <scope>NUCLEOTIDE SEQUENCE [LARGE SCALE GENOMIC DNA]</scope>
    <source>
        <strain evidence="11">CGMCC 1.16444</strain>
    </source>
</reference>
<dbReference type="InterPro" id="IPR013099">
    <property type="entry name" value="K_chnl_dom"/>
</dbReference>
<keyword evidence="7" id="KW-0407">Ion channel</keyword>
<feature type="transmembrane region" description="Helical" evidence="8">
    <location>
        <begin position="196"/>
        <end position="217"/>
    </location>
</feature>
<evidence type="ECO:0000256" key="3">
    <source>
        <dbReference type="ARBA" id="ARBA00022692"/>
    </source>
</evidence>
<organism evidence="10 11">
    <name type="scientific">Flaviflagellibacter deserti</name>
    <dbReference type="NCBI Taxonomy" id="2267266"/>
    <lineage>
        <taxon>Bacteria</taxon>
        <taxon>Pseudomonadati</taxon>
        <taxon>Pseudomonadota</taxon>
        <taxon>Alphaproteobacteria</taxon>
        <taxon>Hyphomicrobiales</taxon>
        <taxon>Flaviflagellibacter</taxon>
    </lineage>
</organism>
<keyword evidence="3 8" id="KW-0812">Transmembrane</keyword>
<comment type="caution">
    <text evidence="10">The sequence shown here is derived from an EMBL/GenBank/DDBJ whole genome shotgun (WGS) entry which is preliminary data.</text>
</comment>
<sequence>MSIQRLQQTLRSLYHGRSTTALRFQWAVVVIDLAIIGFFLLAPIISDKPVYFWLDYTIALVVAADLVARALAAEDIRKWVRQLDVWIDLLVLATLLAPLWLANLSFLRALRLWTLSRTDVVWRPLRKRGLESWENATRAIIRLVTFLFVFTGFVYTTFAGRTEGLTTYVDALYFTVATVTTTGFGDITLPGPWGKLTSVVAMIAGISLFVQLAQAIFRPRKVSFRCPQCALMRHEPDAVFCKACGHPLKIPNEEP</sequence>
<evidence type="ECO:0000256" key="6">
    <source>
        <dbReference type="ARBA" id="ARBA00023136"/>
    </source>
</evidence>
<feature type="domain" description="Potassium channel" evidence="9">
    <location>
        <begin position="144"/>
        <end position="216"/>
    </location>
</feature>
<feature type="transmembrane region" description="Helical" evidence="8">
    <location>
        <begin position="51"/>
        <end position="71"/>
    </location>
</feature>
<keyword evidence="11" id="KW-1185">Reference proteome</keyword>
<keyword evidence="2" id="KW-0813">Transport</keyword>
<evidence type="ECO:0000259" key="9">
    <source>
        <dbReference type="Pfam" id="PF07885"/>
    </source>
</evidence>